<proteinExistence type="inferred from homology"/>
<dbReference type="InterPro" id="IPR007117">
    <property type="entry name" value="Expansin_CBD"/>
</dbReference>
<dbReference type="InterPro" id="IPR007118">
    <property type="entry name" value="Expan_Lol_pI"/>
</dbReference>
<evidence type="ECO:0000313" key="5">
    <source>
        <dbReference type="EMBL" id="RZB56921.1"/>
    </source>
</evidence>
<reference evidence="5 6" key="1">
    <citation type="submission" date="2018-09" db="EMBL/GenBank/DDBJ databases">
        <title>A high-quality reference genome of wild soybean provides a powerful tool to mine soybean genomes.</title>
        <authorList>
            <person name="Xie M."/>
            <person name="Chung C.Y.L."/>
            <person name="Li M.-W."/>
            <person name="Wong F.-L."/>
            <person name="Chan T.-F."/>
            <person name="Lam H.-M."/>
        </authorList>
    </citation>
    <scope>NUCLEOTIDE SEQUENCE [LARGE SCALE GENOMIC DNA]</scope>
    <source>
        <strain evidence="6">cv. W05</strain>
        <tissue evidence="5">Hypocotyl of etiolated seedlings</tissue>
    </source>
</reference>
<organism evidence="5 6">
    <name type="scientific">Glycine soja</name>
    <name type="common">Wild soybean</name>
    <dbReference type="NCBI Taxonomy" id="3848"/>
    <lineage>
        <taxon>Eukaryota</taxon>
        <taxon>Viridiplantae</taxon>
        <taxon>Streptophyta</taxon>
        <taxon>Embryophyta</taxon>
        <taxon>Tracheophyta</taxon>
        <taxon>Spermatophyta</taxon>
        <taxon>Magnoliopsida</taxon>
        <taxon>eudicotyledons</taxon>
        <taxon>Gunneridae</taxon>
        <taxon>Pentapetalae</taxon>
        <taxon>rosids</taxon>
        <taxon>fabids</taxon>
        <taxon>Fabales</taxon>
        <taxon>Fabaceae</taxon>
        <taxon>Papilionoideae</taxon>
        <taxon>50 kb inversion clade</taxon>
        <taxon>NPAAA clade</taxon>
        <taxon>indigoferoid/millettioid clade</taxon>
        <taxon>Phaseoleae</taxon>
        <taxon>Glycine</taxon>
        <taxon>Glycine subgen. Soja</taxon>
    </lineage>
</organism>
<dbReference type="PRINTS" id="PR01225">
    <property type="entry name" value="EXPANSNFAMLY"/>
</dbReference>
<comment type="caution">
    <text evidence="5">The sequence shown here is derived from an EMBL/GenBank/DDBJ whole genome shotgun (WGS) entry which is preliminary data.</text>
</comment>
<keyword evidence="2" id="KW-0732">Signal</keyword>
<feature type="domain" description="Expansin-like EG45" evidence="3">
    <location>
        <begin position="46"/>
        <end position="152"/>
    </location>
</feature>
<feature type="signal peptide" evidence="2">
    <location>
        <begin position="1"/>
        <end position="24"/>
    </location>
</feature>
<accession>A0A445G6X3</accession>
<dbReference type="InterPro" id="IPR009009">
    <property type="entry name" value="RlpA-like_DPBB"/>
</dbReference>
<dbReference type="InterPro" id="IPR036908">
    <property type="entry name" value="RlpA-like_sf"/>
</dbReference>
<evidence type="ECO:0000256" key="1">
    <source>
        <dbReference type="RuleBase" id="RU003460"/>
    </source>
</evidence>
<dbReference type="Gene3D" id="2.60.40.760">
    <property type="entry name" value="Expansin, cellulose-binding-like domain"/>
    <property type="match status" value="1"/>
</dbReference>
<protein>
    <submittedName>
        <fullName evidence="5">Expansin-like B1</fullName>
    </submittedName>
</protein>
<evidence type="ECO:0000256" key="2">
    <source>
        <dbReference type="SAM" id="SignalP"/>
    </source>
</evidence>
<evidence type="ECO:0000259" key="3">
    <source>
        <dbReference type="PROSITE" id="PS50842"/>
    </source>
</evidence>
<dbReference type="Pfam" id="PF01357">
    <property type="entry name" value="Expansin_C"/>
    <property type="match status" value="1"/>
</dbReference>
<evidence type="ECO:0000259" key="4">
    <source>
        <dbReference type="PROSITE" id="PS50843"/>
    </source>
</evidence>
<feature type="domain" description="Expansin-like CBD" evidence="4">
    <location>
        <begin position="165"/>
        <end position="243"/>
    </location>
</feature>
<dbReference type="PROSITE" id="PS50843">
    <property type="entry name" value="EXPANSIN_CBD"/>
    <property type="match status" value="1"/>
</dbReference>
<dbReference type="SUPFAM" id="SSF49590">
    <property type="entry name" value="PHL pollen allergen"/>
    <property type="match status" value="1"/>
</dbReference>
<feature type="chain" id="PRO_5019168738" evidence="2">
    <location>
        <begin position="25"/>
        <end position="248"/>
    </location>
</feature>
<dbReference type="Gramene" id="XM_028354174.1">
    <property type="protein sequence ID" value="XP_028209975.1"/>
    <property type="gene ID" value="LOC114392916"/>
</dbReference>
<dbReference type="SMR" id="A0A445G6X3"/>
<evidence type="ECO:0000313" key="6">
    <source>
        <dbReference type="Proteomes" id="UP000289340"/>
    </source>
</evidence>
<dbReference type="PROSITE" id="PS50842">
    <property type="entry name" value="EXPANSIN_EG45"/>
    <property type="match status" value="1"/>
</dbReference>
<dbReference type="InterPro" id="IPR007112">
    <property type="entry name" value="Expansin/allergen_DPBB_dom"/>
</dbReference>
<sequence>MEFGFRHQLGLVCVILLFPALCNCQEYFTKSRATYYGTPDGFGTPTGACGFGEFGRLMDGYGGRVAGVSGLWRNGAGCGTCYQVKCLMPKLCDVNGVTLVATDYGQGDRTDFIMSPSAFSRLGVNKIASEEIKKKGTVDIEFKRVPCKYTGNVLFHVQQTSSNPGYLAVVILNVNGKYDVTAVEMWQKSQQRWVPLRRSYGAVFDFANPPSGEILLRFKVGSNWKLPKIPIPAYWKPGATYDTKVQVY</sequence>
<dbReference type="Gene3D" id="2.40.40.10">
    <property type="entry name" value="RlpA-like domain"/>
    <property type="match status" value="1"/>
</dbReference>
<comment type="similarity">
    <text evidence="1">Belongs to the expansin family.</text>
</comment>
<dbReference type="Pfam" id="PF03330">
    <property type="entry name" value="DPBB_1"/>
    <property type="match status" value="1"/>
</dbReference>
<dbReference type="AlphaFoldDB" id="A0A445G6X3"/>
<dbReference type="GO" id="GO:0009653">
    <property type="term" value="P:anatomical structure morphogenesis"/>
    <property type="evidence" value="ECO:0007669"/>
    <property type="project" value="UniProtKB-ARBA"/>
</dbReference>
<dbReference type="Proteomes" id="UP000289340">
    <property type="component" value="Chromosome 17"/>
</dbReference>
<dbReference type="SUPFAM" id="SSF50685">
    <property type="entry name" value="Barwin-like endoglucanases"/>
    <property type="match status" value="1"/>
</dbReference>
<keyword evidence="6" id="KW-1185">Reference proteome</keyword>
<dbReference type="GO" id="GO:0005576">
    <property type="term" value="C:extracellular region"/>
    <property type="evidence" value="ECO:0007669"/>
    <property type="project" value="InterPro"/>
</dbReference>
<gene>
    <name evidence="5" type="ORF">D0Y65_045851</name>
</gene>
<dbReference type="InterPro" id="IPR036749">
    <property type="entry name" value="Expansin_CBD_sf"/>
</dbReference>
<dbReference type="PANTHER" id="PTHR31692:SF10">
    <property type="entry name" value="EXPANSIN-B1-LIKE PROTEIN"/>
    <property type="match status" value="1"/>
</dbReference>
<dbReference type="EMBL" id="QZWG01000017">
    <property type="protein sequence ID" value="RZB56921.1"/>
    <property type="molecule type" value="Genomic_DNA"/>
</dbReference>
<name>A0A445G6X3_GLYSO</name>
<dbReference type="PANTHER" id="PTHR31692">
    <property type="entry name" value="EXPANSIN-B3"/>
    <property type="match status" value="1"/>
</dbReference>